<dbReference type="PANTHER" id="PTHR11142">
    <property type="entry name" value="PSEUDOURIDYLATE SYNTHASE"/>
    <property type="match status" value="1"/>
</dbReference>
<comment type="catalytic activity">
    <reaction evidence="9">
        <text>a uridine in tRNA = a pseudouridine in tRNA</text>
        <dbReference type="Rhea" id="RHEA:54572"/>
        <dbReference type="Rhea" id="RHEA-COMP:13339"/>
        <dbReference type="Rhea" id="RHEA-COMP:13934"/>
        <dbReference type="ChEBI" id="CHEBI:65314"/>
        <dbReference type="ChEBI" id="CHEBI:65315"/>
    </reaction>
</comment>
<evidence type="ECO:0000256" key="4">
    <source>
        <dbReference type="ARBA" id="ARBA00009375"/>
    </source>
</evidence>
<dbReference type="GO" id="GO:1990481">
    <property type="term" value="P:mRNA pseudouridine synthesis"/>
    <property type="evidence" value="ECO:0007669"/>
    <property type="project" value="TreeGrafter"/>
</dbReference>
<feature type="region of interest" description="Disordered" evidence="16">
    <location>
        <begin position="1"/>
        <end position="80"/>
    </location>
</feature>
<dbReference type="GO" id="GO:0006397">
    <property type="term" value="P:mRNA processing"/>
    <property type="evidence" value="ECO:0007669"/>
    <property type="project" value="UniProtKB-KW"/>
</dbReference>
<feature type="compositionally biased region" description="Basic and acidic residues" evidence="16">
    <location>
        <begin position="529"/>
        <end position="539"/>
    </location>
</feature>
<feature type="compositionally biased region" description="Polar residues" evidence="16">
    <location>
        <begin position="31"/>
        <end position="43"/>
    </location>
</feature>
<dbReference type="InterPro" id="IPR041708">
    <property type="entry name" value="PUS1/PUS2-like"/>
</dbReference>
<organism evidence="18 19">
    <name type="scientific">Sistotremastrum suecicum HHB10207 ss-3</name>
    <dbReference type="NCBI Taxonomy" id="1314776"/>
    <lineage>
        <taxon>Eukaryota</taxon>
        <taxon>Fungi</taxon>
        <taxon>Dikarya</taxon>
        <taxon>Basidiomycota</taxon>
        <taxon>Agaricomycotina</taxon>
        <taxon>Agaricomycetes</taxon>
        <taxon>Sistotremastrales</taxon>
        <taxon>Sistotremastraceae</taxon>
        <taxon>Sistotremastrum</taxon>
    </lineage>
</organism>
<dbReference type="InterPro" id="IPR001406">
    <property type="entry name" value="PsdUridine_synth_TruA"/>
</dbReference>
<keyword evidence="8" id="KW-0539">Nucleus</keyword>
<evidence type="ECO:0000256" key="12">
    <source>
        <dbReference type="ARBA" id="ARBA00079072"/>
    </source>
</evidence>
<evidence type="ECO:0000256" key="16">
    <source>
        <dbReference type="SAM" id="MobiDB-lite"/>
    </source>
</evidence>
<dbReference type="FunFam" id="3.30.70.580:FF:000002">
    <property type="entry name" value="tRNA pseudouridine synthase"/>
    <property type="match status" value="1"/>
</dbReference>
<evidence type="ECO:0000256" key="13">
    <source>
        <dbReference type="ARBA" id="ARBA00080858"/>
    </source>
</evidence>
<dbReference type="SUPFAM" id="SSF55120">
    <property type="entry name" value="Pseudouridine synthase"/>
    <property type="match status" value="1"/>
</dbReference>
<evidence type="ECO:0000259" key="17">
    <source>
        <dbReference type="Pfam" id="PF01416"/>
    </source>
</evidence>
<dbReference type="GO" id="GO:0003723">
    <property type="term" value="F:RNA binding"/>
    <property type="evidence" value="ECO:0007669"/>
    <property type="project" value="InterPro"/>
</dbReference>
<keyword evidence="6" id="KW-0819">tRNA processing</keyword>
<protein>
    <recommendedName>
        <fullName evidence="11">tRNA pseudouridine synthase 1</fullName>
    </recommendedName>
    <alternativeName>
        <fullName evidence="12">tRNA pseudouridylate synthase 1</fullName>
    </alternativeName>
    <alternativeName>
        <fullName evidence="13">tRNA-uridine isomerase 1</fullName>
    </alternativeName>
</protein>
<dbReference type="Proteomes" id="UP000076798">
    <property type="component" value="Unassembled WGS sequence"/>
</dbReference>
<evidence type="ECO:0000256" key="3">
    <source>
        <dbReference type="ARBA" id="ARBA00004123"/>
    </source>
</evidence>
<feature type="compositionally biased region" description="Acidic residues" evidence="16">
    <location>
        <begin position="509"/>
        <end position="528"/>
    </location>
</feature>
<accession>A0A165ZIX7</accession>
<keyword evidence="19" id="KW-1185">Reference proteome</keyword>
<feature type="compositionally biased region" description="Basic residues" evidence="16">
    <location>
        <begin position="44"/>
        <end position="58"/>
    </location>
</feature>
<evidence type="ECO:0000256" key="14">
    <source>
        <dbReference type="PIRSR" id="PIRSR641708-1"/>
    </source>
</evidence>
<comment type="catalytic activity">
    <reaction evidence="1">
        <text>a uridine in mRNA = a pseudouridine in mRNA</text>
        <dbReference type="Rhea" id="RHEA:56644"/>
        <dbReference type="Rhea" id="RHEA-COMP:14658"/>
        <dbReference type="Rhea" id="RHEA-COMP:14659"/>
        <dbReference type="ChEBI" id="CHEBI:65314"/>
        <dbReference type="ChEBI" id="CHEBI:65315"/>
    </reaction>
</comment>
<evidence type="ECO:0000313" key="19">
    <source>
        <dbReference type="Proteomes" id="UP000076798"/>
    </source>
</evidence>
<gene>
    <name evidence="18" type="ORF">SISSUDRAFT_1052961</name>
</gene>
<dbReference type="OrthoDB" id="10256309at2759"/>
<dbReference type="PANTHER" id="PTHR11142:SF4">
    <property type="entry name" value="PSEUDOURIDYLATE SYNTHASE 1 HOMOLOG"/>
    <property type="match status" value="1"/>
</dbReference>
<dbReference type="EMBL" id="KV428186">
    <property type="protein sequence ID" value="KZT34347.1"/>
    <property type="molecule type" value="Genomic_DNA"/>
</dbReference>
<comment type="similarity">
    <text evidence="4">Belongs to the tRNA pseudouridine synthase TruA family.</text>
</comment>
<feature type="binding site" evidence="15">
    <location>
        <position position="202"/>
    </location>
    <ligand>
        <name>substrate</name>
    </ligand>
</feature>
<evidence type="ECO:0000256" key="8">
    <source>
        <dbReference type="ARBA" id="ARBA00023242"/>
    </source>
</evidence>
<evidence type="ECO:0000256" key="7">
    <source>
        <dbReference type="ARBA" id="ARBA00023235"/>
    </source>
</evidence>
<reference evidence="18 19" key="1">
    <citation type="journal article" date="2016" name="Mol. Biol. Evol.">
        <title>Comparative Genomics of Early-Diverging Mushroom-Forming Fungi Provides Insights into the Origins of Lignocellulose Decay Capabilities.</title>
        <authorList>
            <person name="Nagy L.G."/>
            <person name="Riley R."/>
            <person name="Tritt A."/>
            <person name="Adam C."/>
            <person name="Daum C."/>
            <person name="Floudas D."/>
            <person name="Sun H."/>
            <person name="Yadav J.S."/>
            <person name="Pangilinan J."/>
            <person name="Larsson K.H."/>
            <person name="Matsuura K."/>
            <person name="Barry K."/>
            <person name="Labutti K."/>
            <person name="Kuo R."/>
            <person name="Ohm R.A."/>
            <person name="Bhattacharya S.S."/>
            <person name="Shirouzu T."/>
            <person name="Yoshinaga Y."/>
            <person name="Martin F.M."/>
            <person name="Grigoriev I.V."/>
            <person name="Hibbett D.S."/>
        </authorList>
    </citation>
    <scope>NUCLEOTIDE SEQUENCE [LARGE SCALE GENOMIC DNA]</scope>
    <source>
        <strain evidence="18 19">HHB10207 ss-3</strain>
    </source>
</reference>
<dbReference type="InterPro" id="IPR020094">
    <property type="entry name" value="TruA/RsuA/RluB/E/F_N"/>
</dbReference>
<dbReference type="Gene3D" id="3.30.70.580">
    <property type="entry name" value="Pseudouridine synthase I, catalytic domain, N-terminal subdomain"/>
    <property type="match status" value="1"/>
</dbReference>
<comment type="catalytic activity">
    <reaction evidence="2">
        <text>uridine in snRNA = pseudouridine in snRNA</text>
        <dbReference type="Rhea" id="RHEA:51124"/>
        <dbReference type="Rhea" id="RHEA-COMP:12891"/>
        <dbReference type="Rhea" id="RHEA-COMP:12892"/>
        <dbReference type="ChEBI" id="CHEBI:65314"/>
        <dbReference type="ChEBI" id="CHEBI:65315"/>
    </reaction>
</comment>
<name>A0A165ZIX7_9AGAM</name>
<feature type="active site" description="Nucleophile" evidence="14">
    <location>
        <position position="143"/>
    </location>
</feature>
<evidence type="ECO:0000256" key="6">
    <source>
        <dbReference type="ARBA" id="ARBA00022694"/>
    </source>
</evidence>
<evidence type="ECO:0000256" key="9">
    <source>
        <dbReference type="ARBA" id="ARBA00036943"/>
    </source>
</evidence>
<feature type="region of interest" description="Disordered" evidence="16">
    <location>
        <begin position="509"/>
        <end position="539"/>
    </location>
</feature>
<evidence type="ECO:0000256" key="15">
    <source>
        <dbReference type="PIRSR" id="PIRSR641708-2"/>
    </source>
</evidence>
<dbReference type="NCBIfam" id="TIGR00071">
    <property type="entry name" value="hisT_truA"/>
    <property type="match status" value="1"/>
</dbReference>
<dbReference type="STRING" id="1314776.A0A165ZIX7"/>
<evidence type="ECO:0000256" key="11">
    <source>
        <dbReference type="ARBA" id="ARBA00073968"/>
    </source>
</evidence>
<feature type="compositionally biased region" description="Basic and acidic residues" evidence="16">
    <location>
        <begin position="1"/>
        <end position="11"/>
    </location>
</feature>
<dbReference type="InterPro" id="IPR020097">
    <property type="entry name" value="PsdUridine_synth_TruA_a/b_dom"/>
</dbReference>
<proteinExistence type="inferred from homology"/>
<comment type="subcellular location">
    <subcellularLocation>
        <location evidence="3">Nucleus</location>
    </subcellularLocation>
</comment>
<sequence length="539" mass="60244">MSDETAKRALDADSAASARHAKKSRTHESTENPSDPTSSTNGKSGKRKLARNAGRRRGTRADDPPLPQDGEDGEKKQRRPKRACALLIGFSGTGYFGMQSQRNAGLKTIEGTLFDALVRAGAVSEDNADDPVKVNLQRAARTDAGVHAAGNVVSIRMITAVPDVPDLVAKINEELPPEIRLWGFVRTQNSFNARVSCDSRKYTYFFPSYLFIPPKPDSGFAKALQETNVKLRAGAETSGVDGAADEVHPFWKDSSLDSSPEEDLARKRTWRCSLQDVERFRTAVNKYLGSHNFHNFTVGREYKDPSNRRVMKAIEVSDPVVYGDTEWISVMLHGQSFMLHQRKMVCVAVMMCRTSTPPSLIPELYGQRKVTVPKAPALGLLLEYPVFENYNRKVEDLNGKIPKDANPEQLDAIRPIIDFEQFRPQIDAFKQHYIYDNMRTHEDREGVFDGWIRSIDAYAGPDLQYFNHKGAVLPTCVIIKGEIRHSSFKEKKKFNSTTFPVASALDDEAEAGVINDDGEPDNEDEETEIDKKLLVDMEG</sequence>
<dbReference type="GO" id="GO:0031120">
    <property type="term" value="P:snRNA pseudouridine synthesis"/>
    <property type="evidence" value="ECO:0007669"/>
    <property type="project" value="UniProtKB-ARBA"/>
</dbReference>
<dbReference type="CDD" id="cd02568">
    <property type="entry name" value="PseudoU_synth_PUS1_PUS2"/>
    <property type="match status" value="1"/>
</dbReference>
<evidence type="ECO:0000313" key="18">
    <source>
        <dbReference type="EMBL" id="KZT34347.1"/>
    </source>
</evidence>
<evidence type="ECO:0000256" key="1">
    <source>
        <dbReference type="ARBA" id="ARBA00001166"/>
    </source>
</evidence>
<dbReference type="GO" id="GO:0009982">
    <property type="term" value="F:pseudouridine synthase activity"/>
    <property type="evidence" value="ECO:0007669"/>
    <property type="project" value="InterPro"/>
</dbReference>
<evidence type="ECO:0000256" key="10">
    <source>
        <dbReference type="ARBA" id="ARBA00053072"/>
    </source>
</evidence>
<dbReference type="GO" id="GO:0005634">
    <property type="term" value="C:nucleus"/>
    <property type="evidence" value="ECO:0007669"/>
    <property type="project" value="UniProtKB-SubCell"/>
</dbReference>
<keyword evidence="5" id="KW-0507">mRNA processing</keyword>
<dbReference type="FunFam" id="3.30.70.660:FF:000002">
    <property type="entry name" value="tRNA pseudouridine synthase"/>
    <property type="match status" value="1"/>
</dbReference>
<keyword evidence="7" id="KW-0413">Isomerase</keyword>
<dbReference type="AlphaFoldDB" id="A0A165ZIX7"/>
<feature type="domain" description="Pseudouridine synthase I TruA alpha/beta" evidence="17">
    <location>
        <begin position="283"/>
        <end position="384"/>
    </location>
</feature>
<dbReference type="InterPro" id="IPR020095">
    <property type="entry name" value="PsdUridine_synth_TruA_C"/>
</dbReference>
<evidence type="ECO:0000256" key="2">
    <source>
        <dbReference type="ARBA" id="ARBA00001832"/>
    </source>
</evidence>
<evidence type="ECO:0000256" key="5">
    <source>
        <dbReference type="ARBA" id="ARBA00022664"/>
    </source>
</evidence>
<comment type="function">
    <text evidence="10">Formation of pseudouridine at positions 27 and 28 in the anticodon stem and loop of transfer RNAs; at positions 34 and 36 of intron-containing precursor tRNA(Ile) and at position 35 in the intron-containing tRNA(Tyr). Catalyzes pseudouridylation at position 44 in U2 snRNA. Also catalyzes pseudouridylation of mRNAs.</text>
</comment>
<dbReference type="InterPro" id="IPR020103">
    <property type="entry name" value="PsdUridine_synth_cat_dom_sf"/>
</dbReference>
<dbReference type="GO" id="GO:0031119">
    <property type="term" value="P:tRNA pseudouridine synthesis"/>
    <property type="evidence" value="ECO:0007669"/>
    <property type="project" value="InterPro"/>
</dbReference>
<dbReference type="Gene3D" id="3.30.70.660">
    <property type="entry name" value="Pseudouridine synthase I, catalytic domain, C-terminal subdomain"/>
    <property type="match status" value="1"/>
</dbReference>
<dbReference type="Pfam" id="PF01416">
    <property type="entry name" value="PseudoU_synth_1"/>
    <property type="match status" value="1"/>
</dbReference>